<name>A0ABY4QH31_9MYCO</name>
<proteinExistence type="predicted"/>
<protein>
    <submittedName>
        <fullName evidence="2">Uncharacterized protein</fullName>
    </submittedName>
</protein>
<gene>
    <name evidence="2" type="ORF">M5I08_19610</name>
</gene>
<evidence type="ECO:0000313" key="3">
    <source>
        <dbReference type="Proteomes" id="UP001056610"/>
    </source>
</evidence>
<accession>A0ABY4QH31</accession>
<sequence>MIGDEDSITAGEVGIEPIDSISDSSAPYSVLTAGNALVLEGQRPRPGTQGTHHVPPIR</sequence>
<dbReference type="EMBL" id="CP097320">
    <property type="protein sequence ID" value="UQX10317.1"/>
    <property type="molecule type" value="Genomic_DNA"/>
</dbReference>
<keyword evidence="3" id="KW-1185">Reference proteome</keyword>
<dbReference type="Proteomes" id="UP001056610">
    <property type="component" value="Chromosome"/>
</dbReference>
<evidence type="ECO:0000313" key="2">
    <source>
        <dbReference type="EMBL" id="UQX10317.1"/>
    </source>
</evidence>
<dbReference type="RefSeq" id="WP_219068910.1">
    <property type="nucleotide sequence ID" value="NZ_CAJUXY010000045.1"/>
</dbReference>
<feature type="region of interest" description="Disordered" evidence="1">
    <location>
        <begin position="1"/>
        <end position="26"/>
    </location>
</feature>
<evidence type="ECO:0000256" key="1">
    <source>
        <dbReference type="SAM" id="MobiDB-lite"/>
    </source>
</evidence>
<reference evidence="2" key="1">
    <citation type="submission" date="2022-05" db="EMBL/GenBank/DDBJ databases">
        <title>A methanotrophic Mycobacterium dominates a cave microbial ecosystem.</title>
        <authorList>
            <person name="Van Spanning R.J.M."/>
            <person name="Guan Q."/>
            <person name="Melkonian C."/>
            <person name="Gallant J."/>
            <person name="Polerecky L."/>
            <person name="Flot J.-F."/>
            <person name="Brandt B.W."/>
            <person name="Braster M."/>
            <person name="Iturbe Espinoza P."/>
            <person name="Aerts J."/>
            <person name="Meima-Franke M."/>
            <person name="Piersma S.R."/>
            <person name="Bunduc C."/>
            <person name="Ummels R."/>
            <person name="Pain A."/>
            <person name="Fleming E.J."/>
            <person name="van der Wel N."/>
            <person name="Gherman V.D."/>
            <person name="Sarbu S.M."/>
            <person name="Bodelier P.L.E."/>
            <person name="Bitter W."/>
        </authorList>
    </citation>
    <scope>NUCLEOTIDE SEQUENCE</scope>
    <source>
        <strain evidence="2">Sulfur Cave</strain>
    </source>
</reference>
<organism evidence="2 3">
    <name type="scientific">Candidatus Mycobacterium methanotrophicum</name>
    <dbReference type="NCBI Taxonomy" id="2943498"/>
    <lineage>
        <taxon>Bacteria</taxon>
        <taxon>Bacillati</taxon>
        <taxon>Actinomycetota</taxon>
        <taxon>Actinomycetes</taxon>
        <taxon>Mycobacteriales</taxon>
        <taxon>Mycobacteriaceae</taxon>
        <taxon>Mycobacterium</taxon>
    </lineage>
</organism>